<reference evidence="1 2" key="1">
    <citation type="submission" date="2020-04" db="EMBL/GenBank/DDBJ databases">
        <title>Perkinsus chesapeaki whole genome sequence.</title>
        <authorList>
            <person name="Bogema D.R."/>
        </authorList>
    </citation>
    <scope>NUCLEOTIDE SEQUENCE [LARGE SCALE GENOMIC DNA]</scope>
    <source>
        <strain evidence="1">ATCC PRA-425</strain>
    </source>
</reference>
<dbReference type="OrthoDB" id="10558249at2759"/>
<feature type="non-terminal residue" evidence="1">
    <location>
        <position position="1"/>
    </location>
</feature>
<accession>A0A7J6KIA3</accession>
<evidence type="ECO:0000313" key="1">
    <source>
        <dbReference type="EMBL" id="KAF4646419.1"/>
    </source>
</evidence>
<name>A0A7J6KIA3_PERCH</name>
<dbReference type="AlphaFoldDB" id="A0A7J6KIA3"/>
<gene>
    <name evidence="1" type="ORF">FOL47_006341</name>
</gene>
<organism evidence="1 2">
    <name type="scientific">Perkinsus chesapeaki</name>
    <name type="common">Clam parasite</name>
    <name type="synonym">Perkinsus andrewsi</name>
    <dbReference type="NCBI Taxonomy" id="330153"/>
    <lineage>
        <taxon>Eukaryota</taxon>
        <taxon>Sar</taxon>
        <taxon>Alveolata</taxon>
        <taxon>Perkinsozoa</taxon>
        <taxon>Perkinsea</taxon>
        <taxon>Perkinsida</taxon>
        <taxon>Perkinsidae</taxon>
        <taxon>Perkinsus</taxon>
    </lineage>
</organism>
<dbReference type="Proteomes" id="UP000591131">
    <property type="component" value="Unassembled WGS sequence"/>
</dbReference>
<sequence>EQWNMAVNSFSTQDTLVVKEIPKNTTTVKIIYGPTNDLKDLLISDLAYKNGIDTSRLTVICNRDRYAVVKGPTEVLRGLIESGRAFLGLCSCKVIRLSKKGGLCYKCGKFHQLKGTENCPFNTAC</sequence>
<evidence type="ECO:0000313" key="2">
    <source>
        <dbReference type="Proteomes" id="UP000591131"/>
    </source>
</evidence>
<feature type="non-terminal residue" evidence="1">
    <location>
        <position position="125"/>
    </location>
</feature>
<keyword evidence="2" id="KW-1185">Reference proteome</keyword>
<protein>
    <submittedName>
        <fullName evidence="1">Uncharacterized protein</fullName>
    </submittedName>
</protein>
<comment type="caution">
    <text evidence="1">The sequence shown here is derived from an EMBL/GenBank/DDBJ whole genome shotgun (WGS) entry which is preliminary data.</text>
</comment>
<dbReference type="EMBL" id="JAAPAO010003513">
    <property type="protein sequence ID" value="KAF4646419.1"/>
    <property type="molecule type" value="Genomic_DNA"/>
</dbReference>
<proteinExistence type="predicted"/>